<reference evidence="1" key="1">
    <citation type="submission" date="2008-01" db="EMBL/GenBank/DDBJ databases">
        <authorList>
            <person name="Fulton L."/>
            <person name="Clifton S."/>
            <person name="Fulton B."/>
            <person name="Xu J."/>
            <person name="Minx P."/>
            <person name="Pepin K.H."/>
            <person name="Johnson M."/>
            <person name="Thiruvilangam P."/>
            <person name="Bhonagiri V."/>
            <person name="Nash W.E."/>
            <person name="Mardis E.R."/>
            <person name="Wilson R.K."/>
        </authorList>
    </citation>
    <scope>NUCLEOTIDE SEQUENCE [LARGE SCALE GENOMIC DNA]</scope>
    <source>
        <strain evidence="1">DSM 17244</strain>
    </source>
</reference>
<dbReference type="Proteomes" id="UP000005178">
    <property type="component" value="Unassembled WGS sequence"/>
</dbReference>
<keyword evidence="2" id="KW-1185">Reference proteome</keyword>
<dbReference type="RefSeq" id="WP_007049893.1">
    <property type="nucleotide sequence ID" value="NZ_DS560019.1"/>
</dbReference>
<evidence type="ECO:0000313" key="1">
    <source>
        <dbReference type="EMBL" id="EDS71423.1"/>
    </source>
</evidence>
<evidence type="ECO:0000313" key="2">
    <source>
        <dbReference type="Proteomes" id="UP000005178"/>
    </source>
</evidence>
<dbReference type="AlphaFoldDB" id="B1CAX6"/>
<sequence>MICKEYKNSDIEIFEKTTSYKNQDNNCFYIKGDLYNKSNQNFGYVQITFDCFDENGNYIDSAIDVITNFISGNKCKFSAVCSKNVERIYTYKLKEIYYN</sequence>
<gene>
    <name evidence="1" type="ORF">ANASTE_01125</name>
</gene>
<name>B1CAX6_9FIRM</name>
<dbReference type="EMBL" id="ABIL02000006">
    <property type="protein sequence ID" value="EDS71423.1"/>
    <property type="molecule type" value="Genomic_DNA"/>
</dbReference>
<organism evidence="1 2">
    <name type="scientific">Anaerofustis stercorihominis DSM 17244</name>
    <dbReference type="NCBI Taxonomy" id="445971"/>
    <lineage>
        <taxon>Bacteria</taxon>
        <taxon>Bacillati</taxon>
        <taxon>Bacillota</taxon>
        <taxon>Clostridia</taxon>
        <taxon>Eubacteriales</taxon>
        <taxon>Eubacteriaceae</taxon>
        <taxon>Anaerofustis</taxon>
    </lineage>
</organism>
<dbReference type="HOGENOM" id="CLU_2314289_0_0_9"/>
<reference evidence="1" key="2">
    <citation type="submission" date="2013-08" db="EMBL/GenBank/DDBJ databases">
        <title>Draft genome sequence of Anaerofustis stercorihominis (DSM 17244).</title>
        <authorList>
            <person name="Sudarsanam P."/>
            <person name="Ley R."/>
            <person name="Guruge J."/>
            <person name="Turnbaugh P.J."/>
            <person name="Mahowald M."/>
            <person name="Liep D."/>
            <person name="Gordon J."/>
        </authorList>
    </citation>
    <scope>NUCLEOTIDE SEQUENCE</scope>
    <source>
        <strain evidence="1">DSM 17244</strain>
    </source>
</reference>
<dbReference type="InterPro" id="IPR047676">
    <property type="entry name" value="FxLYD_dom"/>
</dbReference>
<proteinExistence type="predicted"/>
<dbReference type="GeneID" id="98000235"/>
<dbReference type="NCBIfam" id="NF038353">
    <property type="entry name" value="FxLYD_dom"/>
    <property type="match status" value="1"/>
</dbReference>
<accession>B1CAX6</accession>
<comment type="caution">
    <text evidence="1">The sequence shown here is derived from an EMBL/GenBank/DDBJ whole genome shotgun (WGS) entry which is preliminary data.</text>
</comment>
<protein>
    <submittedName>
        <fullName evidence="1">Uncharacterized protein</fullName>
    </submittedName>
</protein>